<proteinExistence type="inferred from homology"/>
<comment type="subcellular location">
    <subcellularLocation>
        <location evidence="1">Cell membrane</location>
        <topology evidence="1">Multi-pass membrane protein</topology>
    </subcellularLocation>
</comment>
<reference evidence="15 16" key="1">
    <citation type="submission" date="2017-01" db="EMBL/GenBank/DDBJ databases">
        <authorList>
            <person name="Mah S.A."/>
            <person name="Swanson W.J."/>
            <person name="Moy G.W."/>
            <person name="Vacquier V.D."/>
        </authorList>
    </citation>
    <scope>NUCLEOTIDE SEQUENCE [LARGE SCALE GENOMIC DNA]</scope>
    <source>
        <strain evidence="15 16">DSM 11589</strain>
    </source>
</reference>
<keyword evidence="9 14" id="KW-1133">Transmembrane helix</keyword>
<dbReference type="InterPro" id="IPR051085">
    <property type="entry name" value="MB_O-acyltransferase"/>
</dbReference>
<organism evidence="15 16">
    <name type="scientific">Insolitispirillum peregrinum</name>
    <dbReference type="NCBI Taxonomy" id="80876"/>
    <lineage>
        <taxon>Bacteria</taxon>
        <taxon>Pseudomonadati</taxon>
        <taxon>Pseudomonadota</taxon>
        <taxon>Alphaproteobacteria</taxon>
        <taxon>Rhodospirillales</taxon>
        <taxon>Novispirillaceae</taxon>
        <taxon>Insolitispirillum</taxon>
    </lineage>
</organism>
<keyword evidence="5 13" id="KW-1003">Cell membrane</keyword>
<feature type="transmembrane region" description="Helical" evidence="14">
    <location>
        <begin position="170"/>
        <end position="189"/>
    </location>
</feature>
<gene>
    <name evidence="15" type="ORF">SAMN05421779_10332</name>
</gene>
<feature type="transmembrane region" description="Helical" evidence="14">
    <location>
        <begin position="139"/>
        <end position="158"/>
    </location>
</feature>
<keyword evidence="7 14" id="KW-0812">Transmembrane</keyword>
<keyword evidence="16" id="KW-1185">Reference proteome</keyword>
<dbReference type="GO" id="GO:0016746">
    <property type="term" value="F:acyltransferase activity"/>
    <property type="evidence" value="ECO:0007669"/>
    <property type="project" value="UniProtKB-KW"/>
</dbReference>
<sequence length="454" mass="50647">MLFQMPSFLAFFVVFCGLFAVSPAALRLPLVTVASLFFYGWWYPPYVILLVGLVLFCWLALLAVHRDRRWLAPAVVVALLPLLLFKYTDFLLRTLGELTGASLPHLGWMLPLGISFVTFTILCYLIDTARHPAKRPPEFWPTAVFLTFFPHLLAGPILRAQHILPQLPQMRLAWAALTPNLALFAVGMMKKVLIAGPVGSFVDQSYQVHDTLVGWHALATIFGFAIQIYCDFSAYSDMAIALAGMLGIAFPENFHSPYAAGSISEIWRRWHMTLSFWLRDYVLKPLHQRFYRHARQLALALTMVVSGLWHGAAWTFVVWGALNGLVMAIENATGYSRYANNAKGLRRAGCVVLTFVVWCALTVIFRAPDLATAWSILGESWGRGGWAQWPAVATVPVALGVLLLVLHPVDQIDRIRAAAQRVPAALLIPVLLAVIAGCSLLASMRPQNFYYFDF</sequence>
<dbReference type="PIRSF" id="PIRSF500217">
    <property type="entry name" value="AlgI"/>
    <property type="match status" value="1"/>
</dbReference>
<evidence type="ECO:0000256" key="1">
    <source>
        <dbReference type="ARBA" id="ARBA00004651"/>
    </source>
</evidence>
<evidence type="ECO:0000256" key="7">
    <source>
        <dbReference type="ARBA" id="ARBA00022692"/>
    </source>
</evidence>
<dbReference type="PANTHER" id="PTHR13285:SF23">
    <property type="entry name" value="TEICHOIC ACID D-ALANYLTRANSFERASE"/>
    <property type="match status" value="1"/>
</dbReference>
<dbReference type="GO" id="GO:0005886">
    <property type="term" value="C:plasma membrane"/>
    <property type="evidence" value="ECO:0007669"/>
    <property type="project" value="UniProtKB-SubCell"/>
</dbReference>
<evidence type="ECO:0000313" key="15">
    <source>
        <dbReference type="EMBL" id="SIS67411.1"/>
    </source>
</evidence>
<dbReference type="Proteomes" id="UP000185678">
    <property type="component" value="Unassembled WGS sequence"/>
</dbReference>
<comment type="similarity">
    <text evidence="3 13">Belongs to the membrane-bound acyltransferase family.</text>
</comment>
<dbReference type="PIRSF" id="PIRSF016636">
    <property type="entry name" value="AlgI_DltB"/>
    <property type="match status" value="1"/>
</dbReference>
<dbReference type="STRING" id="80876.SAMN05421779_10332"/>
<evidence type="ECO:0000256" key="11">
    <source>
        <dbReference type="ARBA" id="ARBA00023315"/>
    </source>
</evidence>
<feature type="transmembrane region" description="Helical" evidence="14">
    <location>
        <begin position="387"/>
        <end position="406"/>
    </location>
</feature>
<evidence type="ECO:0000256" key="4">
    <source>
        <dbReference type="ARBA" id="ARBA00016084"/>
    </source>
</evidence>
<keyword evidence="6 13" id="KW-0808">Transferase</keyword>
<evidence type="ECO:0000256" key="5">
    <source>
        <dbReference type="ARBA" id="ARBA00022475"/>
    </source>
</evidence>
<evidence type="ECO:0000256" key="13">
    <source>
        <dbReference type="PIRNR" id="PIRNR016636"/>
    </source>
</evidence>
<dbReference type="GO" id="GO:0042121">
    <property type="term" value="P:alginic acid biosynthetic process"/>
    <property type="evidence" value="ECO:0007669"/>
    <property type="project" value="UniProtKB-KW"/>
</dbReference>
<dbReference type="Pfam" id="PF03062">
    <property type="entry name" value="MBOAT"/>
    <property type="match status" value="1"/>
</dbReference>
<evidence type="ECO:0000256" key="10">
    <source>
        <dbReference type="ARBA" id="ARBA00023136"/>
    </source>
</evidence>
<feature type="transmembrane region" description="Helical" evidence="14">
    <location>
        <begin position="43"/>
        <end position="63"/>
    </location>
</feature>
<evidence type="ECO:0000256" key="3">
    <source>
        <dbReference type="ARBA" id="ARBA00010323"/>
    </source>
</evidence>
<dbReference type="InterPro" id="IPR028362">
    <property type="entry name" value="AlgI"/>
</dbReference>
<keyword evidence="10 13" id="KW-0472">Membrane</keyword>
<feature type="transmembrane region" description="Helical" evidence="14">
    <location>
        <begin position="108"/>
        <end position="127"/>
    </location>
</feature>
<feature type="transmembrane region" description="Helical" evidence="14">
    <location>
        <begin position="348"/>
        <end position="367"/>
    </location>
</feature>
<dbReference type="InterPro" id="IPR024194">
    <property type="entry name" value="Ac/AlaTfrase_AlgI/DltB"/>
</dbReference>
<evidence type="ECO:0000313" key="16">
    <source>
        <dbReference type="Proteomes" id="UP000185678"/>
    </source>
</evidence>
<keyword evidence="8" id="KW-0016">Alginate biosynthesis</keyword>
<comment type="pathway">
    <text evidence="2">Glycan biosynthesis; alginate biosynthesis.</text>
</comment>
<feature type="transmembrane region" description="Helical" evidence="14">
    <location>
        <begin position="316"/>
        <end position="336"/>
    </location>
</feature>
<evidence type="ECO:0000256" key="14">
    <source>
        <dbReference type="SAM" id="Phobius"/>
    </source>
</evidence>
<protein>
    <recommendedName>
        <fullName evidence="4">Probable alginate O-acetylase AlgI</fullName>
    </recommendedName>
    <alternativeName>
        <fullName evidence="12">Alginate biosynthesis protein AlgI</fullName>
    </alternativeName>
</protein>
<keyword evidence="11 13" id="KW-0012">Acyltransferase</keyword>
<evidence type="ECO:0000256" key="2">
    <source>
        <dbReference type="ARBA" id="ARBA00005182"/>
    </source>
</evidence>
<evidence type="ECO:0000256" key="9">
    <source>
        <dbReference type="ARBA" id="ARBA00022989"/>
    </source>
</evidence>
<dbReference type="EMBL" id="FTOA01000003">
    <property type="protein sequence ID" value="SIS67411.1"/>
    <property type="molecule type" value="Genomic_DNA"/>
</dbReference>
<dbReference type="PANTHER" id="PTHR13285">
    <property type="entry name" value="ACYLTRANSFERASE"/>
    <property type="match status" value="1"/>
</dbReference>
<dbReference type="RefSeq" id="WP_076399693.1">
    <property type="nucleotide sequence ID" value="NZ_FTOA01000003.1"/>
</dbReference>
<dbReference type="AlphaFoldDB" id="A0A1N7L0T5"/>
<evidence type="ECO:0000256" key="6">
    <source>
        <dbReference type="ARBA" id="ARBA00022679"/>
    </source>
</evidence>
<feature type="transmembrane region" description="Helical" evidence="14">
    <location>
        <begin position="426"/>
        <end position="444"/>
    </location>
</feature>
<evidence type="ECO:0000256" key="8">
    <source>
        <dbReference type="ARBA" id="ARBA00022841"/>
    </source>
</evidence>
<name>A0A1N7L0T5_9PROT</name>
<accession>A0A1N7L0T5</accession>
<evidence type="ECO:0000256" key="12">
    <source>
        <dbReference type="ARBA" id="ARBA00031030"/>
    </source>
</evidence>
<feature type="transmembrane region" description="Helical" evidence="14">
    <location>
        <begin position="70"/>
        <end position="88"/>
    </location>
</feature>
<dbReference type="InterPro" id="IPR004299">
    <property type="entry name" value="MBOAT_fam"/>
</dbReference>
<dbReference type="OrthoDB" id="139172at2"/>